<evidence type="ECO:0000259" key="4">
    <source>
        <dbReference type="PROSITE" id="PS50048"/>
    </source>
</evidence>
<evidence type="ECO:0000256" key="1">
    <source>
        <dbReference type="ARBA" id="ARBA00022723"/>
    </source>
</evidence>
<accession>A0A0H2R6P1</accession>
<sequence length="683" mass="75340">MQNHMHELAKTLPPPRRQNIACDACRARKVRCQQLPGQDKCQHCLSKNYPCTHYVQQATSEKKRTSGANRRPRGLSSAVATSPSASGSSPKSSPPADPHASIANAAGSIRPYGTHYALTLPYQLPNSRASPQAATVQLLAYLFSPEGPTDPATFTASSRGRSPTYNDWGEISTKLESDSFRIEFALDLVEVFFQICHTRLPLLNPQQFRSRLKLALSSTPSASSSKDKEREKYLHPALLATVIAWGAKFSEHPLLVSDREGAGGQSRLAKMLVNRAREVAEAEKVHRISSIDHVVIALLIEPLQSQNPDDPDGFHGFWLTCAIRHLLDLQINHKSVMSTIQDPEARGTMIFAWWMACLADAYHSAYYRRKPQLDDDDYDIDFYTVEPITNEMDGGQSSLSPREQYEFLGYYRAAHALARIARHMSKQLWRPSTESDGIPFDVLCGVVSSLNEWRDEHLPRVGVPSDFESEWDFVSAVSACASDATYHVMWVILFNAVDDFGVREVNEQARMGAAMQGMSGSSLSQQFEQIETVKHKLLEEALHGALRIAGLTGVLTSNGYLKLDPAVMHFSCLTSGSLLARLGRPEVSNCIGGLKQYSYAYEEAGEEAVEMERVYQLALAGEADVNHMASVVLPSQGQQQSSAMTGPSPMTIDPTFGGSTAAAAIAHERRGSSYAHSSMNYRR</sequence>
<evidence type="ECO:0000256" key="3">
    <source>
        <dbReference type="SAM" id="MobiDB-lite"/>
    </source>
</evidence>
<dbReference type="SMART" id="SM00066">
    <property type="entry name" value="GAL4"/>
    <property type="match status" value="1"/>
</dbReference>
<dbReference type="EMBL" id="KQ086351">
    <property type="protein sequence ID" value="KLO05163.1"/>
    <property type="molecule type" value="Genomic_DNA"/>
</dbReference>
<dbReference type="GO" id="GO:0003677">
    <property type="term" value="F:DNA binding"/>
    <property type="evidence" value="ECO:0007669"/>
    <property type="project" value="InterPro"/>
</dbReference>
<feature type="region of interest" description="Disordered" evidence="3">
    <location>
        <begin position="59"/>
        <end position="103"/>
    </location>
</feature>
<dbReference type="Pfam" id="PF04082">
    <property type="entry name" value="Fungal_trans"/>
    <property type="match status" value="1"/>
</dbReference>
<feature type="compositionally biased region" description="Low complexity" evidence="3">
    <location>
        <begin position="76"/>
        <end position="91"/>
    </location>
</feature>
<dbReference type="PANTHER" id="PTHR31668:SF4">
    <property type="entry name" value="TRANSCRIPTIONAL ACTIVATOR PROTEIN DAL81"/>
    <property type="match status" value="1"/>
</dbReference>
<protein>
    <recommendedName>
        <fullName evidence="4">Zn(2)-C6 fungal-type domain-containing protein</fullName>
    </recommendedName>
</protein>
<evidence type="ECO:0000313" key="5">
    <source>
        <dbReference type="EMBL" id="KLO05163.1"/>
    </source>
</evidence>
<dbReference type="STRING" id="27342.A0A0H2R6P1"/>
<dbReference type="SUPFAM" id="SSF57701">
    <property type="entry name" value="Zn2/Cys6 DNA-binding domain"/>
    <property type="match status" value="1"/>
</dbReference>
<dbReference type="OrthoDB" id="2534600at2759"/>
<dbReference type="GO" id="GO:0005634">
    <property type="term" value="C:nucleus"/>
    <property type="evidence" value="ECO:0007669"/>
    <property type="project" value="TreeGrafter"/>
</dbReference>
<dbReference type="GO" id="GO:0008270">
    <property type="term" value="F:zinc ion binding"/>
    <property type="evidence" value="ECO:0007669"/>
    <property type="project" value="InterPro"/>
</dbReference>
<evidence type="ECO:0000313" key="6">
    <source>
        <dbReference type="Proteomes" id="UP000053477"/>
    </source>
</evidence>
<dbReference type="CDD" id="cd12148">
    <property type="entry name" value="fungal_TF_MHR"/>
    <property type="match status" value="1"/>
</dbReference>
<dbReference type="PROSITE" id="PS50048">
    <property type="entry name" value="ZN2_CY6_FUNGAL_2"/>
    <property type="match status" value="1"/>
</dbReference>
<keyword evidence="1" id="KW-0479">Metal-binding</keyword>
<keyword evidence="6" id="KW-1185">Reference proteome</keyword>
<dbReference type="Gene3D" id="4.10.240.10">
    <property type="entry name" value="Zn(2)-C6 fungal-type DNA-binding domain"/>
    <property type="match status" value="1"/>
</dbReference>
<reference evidence="5 6" key="1">
    <citation type="submission" date="2015-04" db="EMBL/GenBank/DDBJ databases">
        <title>Complete genome sequence of Schizopora paradoxa KUC8140, a cosmopolitan wood degrader in East Asia.</title>
        <authorList>
            <consortium name="DOE Joint Genome Institute"/>
            <person name="Min B."/>
            <person name="Park H."/>
            <person name="Jang Y."/>
            <person name="Kim J.-J."/>
            <person name="Kim K.H."/>
            <person name="Pangilinan J."/>
            <person name="Lipzen A."/>
            <person name="Riley R."/>
            <person name="Grigoriev I.V."/>
            <person name="Spatafora J.W."/>
            <person name="Choi I.-G."/>
        </authorList>
    </citation>
    <scope>NUCLEOTIDE SEQUENCE [LARGE SCALE GENOMIC DNA]</scope>
    <source>
        <strain evidence="5 6">KUC8140</strain>
    </source>
</reference>
<feature type="domain" description="Zn(2)-C6 fungal-type" evidence="4">
    <location>
        <begin position="21"/>
        <end position="53"/>
    </location>
</feature>
<gene>
    <name evidence="5" type="ORF">SCHPADRAFT_1003038</name>
</gene>
<dbReference type="InterPro" id="IPR007219">
    <property type="entry name" value="XnlR_reg_dom"/>
</dbReference>
<dbReference type="CDD" id="cd00067">
    <property type="entry name" value="GAL4"/>
    <property type="match status" value="1"/>
</dbReference>
<evidence type="ECO:0000256" key="2">
    <source>
        <dbReference type="ARBA" id="ARBA00023242"/>
    </source>
</evidence>
<dbReference type="Pfam" id="PF00172">
    <property type="entry name" value="Zn_clus"/>
    <property type="match status" value="1"/>
</dbReference>
<keyword evidence="2" id="KW-0539">Nucleus</keyword>
<dbReference type="InterPro" id="IPR001138">
    <property type="entry name" value="Zn2Cys6_DnaBD"/>
</dbReference>
<dbReference type="AlphaFoldDB" id="A0A0H2R6P1"/>
<dbReference type="Proteomes" id="UP000053477">
    <property type="component" value="Unassembled WGS sequence"/>
</dbReference>
<dbReference type="InParanoid" id="A0A0H2R6P1"/>
<dbReference type="InterPro" id="IPR050797">
    <property type="entry name" value="Carb_Metab_Trans_Reg"/>
</dbReference>
<proteinExistence type="predicted"/>
<organism evidence="5 6">
    <name type="scientific">Schizopora paradoxa</name>
    <dbReference type="NCBI Taxonomy" id="27342"/>
    <lineage>
        <taxon>Eukaryota</taxon>
        <taxon>Fungi</taxon>
        <taxon>Dikarya</taxon>
        <taxon>Basidiomycota</taxon>
        <taxon>Agaricomycotina</taxon>
        <taxon>Agaricomycetes</taxon>
        <taxon>Hymenochaetales</taxon>
        <taxon>Schizoporaceae</taxon>
        <taxon>Schizopora</taxon>
    </lineage>
</organism>
<dbReference type="GO" id="GO:0000981">
    <property type="term" value="F:DNA-binding transcription factor activity, RNA polymerase II-specific"/>
    <property type="evidence" value="ECO:0007669"/>
    <property type="project" value="InterPro"/>
</dbReference>
<dbReference type="PANTHER" id="PTHR31668">
    <property type="entry name" value="GLUCOSE TRANSPORT TRANSCRIPTION REGULATOR RGT1-RELATED-RELATED"/>
    <property type="match status" value="1"/>
</dbReference>
<dbReference type="GO" id="GO:0006351">
    <property type="term" value="P:DNA-templated transcription"/>
    <property type="evidence" value="ECO:0007669"/>
    <property type="project" value="InterPro"/>
</dbReference>
<name>A0A0H2R6P1_9AGAM</name>
<dbReference type="InterPro" id="IPR036864">
    <property type="entry name" value="Zn2-C6_fun-type_DNA-bd_sf"/>
</dbReference>
<dbReference type="PROSITE" id="PS00463">
    <property type="entry name" value="ZN2_CY6_FUNGAL_1"/>
    <property type="match status" value="1"/>
</dbReference>
<dbReference type="GO" id="GO:0001080">
    <property type="term" value="P:nitrogen catabolite activation of transcription from RNA polymerase II promoter"/>
    <property type="evidence" value="ECO:0007669"/>
    <property type="project" value="TreeGrafter"/>
</dbReference>